<dbReference type="SUPFAM" id="SSF52833">
    <property type="entry name" value="Thioredoxin-like"/>
    <property type="match status" value="1"/>
</dbReference>
<protein>
    <submittedName>
        <fullName evidence="1">Transaldolase</fullName>
    </submittedName>
</protein>
<organism evidence="1 2">
    <name type="scientific">Maribacter cobaltidurans</name>
    <dbReference type="NCBI Taxonomy" id="1178778"/>
    <lineage>
        <taxon>Bacteria</taxon>
        <taxon>Pseudomonadati</taxon>
        <taxon>Bacteroidota</taxon>
        <taxon>Flavobacteriia</taxon>
        <taxon>Flavobacteriales</taxon>
        <taxon>Flavobacteriaceae</taxon>
        <taxon>Maribacter</taxon>
    </lineage>
</organism>
<dbReference type="EMBL" id="JAZDDG010000003">
    <property type="protein sequence ID" value="MEE1975741.1"/>
    <property type="molecule type" value="Genomic_DNA"/>
</dbReference>
<evidence type="ECO:0000313" key="2">
    <source>
        <dbReference type="Proteomes" id="UP001356308"/>
    </source>
</evidence>
<accession>A0ABU7IRZ6</accession>
<comment type="caution">
    <text evidence="1">The sequence shown here is derived from an EMBL/GenBank/DDBJ whole genome shotgun (WGS) entry which is preliminary data.</text>
</comment>
<dbReference type="InterPro" id="IPR036249">
    <property type="entry name" value="Thioredoxin-like_sf"/>
</dbReference>
<dbReference type="Gene3D" id="3.40.30.10">
    <property type="entry name" value="Glutaredoxin"/>
    <property type="match status" value="1"/>
</dbReference>
<name>A0ABU7IRZ6_9FLAO</name>
<dbReference type="RefSeq" id="WP_272650564.1">
    <property type="nucleotide sequence ID" value="NZ_JAZDDG010000003.1"/>
</dbReference>
<evidence type="ECO:0000313" key="1">
    <source>
        <dbReference type="EMBL" id="MEE1975741.1"/>
    </source>
</evidence>
<dbReference type="PROSITE" id="PS51257">
    <property type="entry name" value="PROKAR_LIPOPROTEIN"/>
    <property type="match status" value="1"/>
</dbReference>
<proteinExistence type="predicted"/>
<sequence>MDKILPIALVLSLISCNTPIDKNDGVFFAGEIVNPTNEYVVLFKGSTALDSAKLDDNNRFAFQLNSVEDGLYHFNHSPEQQYVYLERGDSVWIRLNTLYFDESLSFSGTNEDLNNFLLEVFLANEDVEQLMYSEYYELEADEFSEKIDALRKDKLQTLEELGKEKELTEMAHSIAEASINYTFYRYKEVYPFKHKGKLKEKELHDLPSNFYDYRKNVDYGDSNLTYLRPYYEFMKTHMGNLSYMTCSESCDKINGAIKNHLHFNQHKLGMIDSLIGEKELKDNLFRNVAFNYLLREHNAPDSNKVFIDEFQKISGNNMHIKEIENLYQGIRNIQPNSPVPNIDVISIEDDTVSLPTLTEDKNVVFYFWSGADKNHYQNIFSRVKELQKQKPGYEFIGINIKTDDTNWKAIVKKFDFDTNSQYKANDFEQITEKLILVPMNKCVIAKDELIVDAFSNIYWNNL</sequence>
<dbReference type="Proteomes" id="UP001356308">
    <property type="component" value="Unassembled WGS sequence"/>
</dbReference>
<keyword evidence="2" id="KW-1185">Reference proteome</keyword>
<reference evidence="1 2" key="1">
    <citation type="submission" date="2024-01" db="EMBL/GenBank/DDBJ databases">
        <title>Maribacter spp. originated from different algae showed divergent polysaccharides utilization ability.</title>
        <authorList>
            <person name="Wang H."/>
            <person name="Wu Y."/>
        </authorList>
    </citation>
    <scope>NUCLEOTIDE SEQUENCE [LARGE SCALE GENOMIC DNA]</scope>
    <source>
        <strain evidence="1 2">PR1</strain>
    </source>
</reference>
<gene>
    <name evidence="1" type="ORF">V1I91_06655</name>
</gene>